<dbReference type="PROSITE" id="PS50977">
    <property type="entry name" value="HTH_TETR_2"/>
    <property type="match status" value="1"/>
</dbReference>
<evidence type="ECO:0000256" key="3">
    <source>
        <dbReference type="ARBA" id="ARBA00023163"/>
    </source>
</evidence>
<dbReference type="Gene3D" id="1.10.357.10">
    <property type="entry name" value="Tetracycline Repressor, domain 2"/>
    <property type="match status" value="1"/>
</dbReference>
<dbReference type="Gene3D" id="1.10.10.60">
    <property type="entry name" value="Homeodomain-like"/>
    <property type="match status" value="1"/>
</dbReference>
<proteinExistence type="predicted"/>
<keyword evidence="2 4" id="KW-0238">DNA-binding</keyword>
<keyword evidence="1" id="KW-0805">Transcription regulation</keyword>
<dbReference type="STRING" id="134849.SAMN05443668_106342"/>
<dbReference type="RefSeq" id="WP_084741580.1">
    <property type="nucleotide sequence ID" value="NZ_FRCS01000006.1"/>
</dbReference>
<sequence>MPQHRPLPVRERARRAVRAELVTLAQDLFAAQGYERTTIEDLVAAAGMSKRTFFRYFTSKEELVLGKHDVWAERLLEAFAARPADEPLWDSLRRTFDVVVDYFDDEAELSRTLAMEKVIHSNPALVAGELERISRVQNQLAEQIGARLDQRSADDPRPAAIAGAALSCLIAAKNAWTGGGHTQPFGELLDQAMAALRPT</sequence>
<dbReference type="EMBL" id="FRCS01000006">
    <property type="protein sequence ID" value="SHN39707.1"/>
    <property type="molecule type" value="Genomic_DNA"/>
</dbReference>
<dbReference type="PRINTS" id="PR00455">
    <property type="entry name" value="HTHTETR"/>
</dbReference>
<dbReference type="GO" id="GO:0003700">
    <property type="term" value="F:DNA-binding transcription factor activity"/>
    <property type="evidence" value="ECO:0007669"/>
    <property type="project" value="TreeGrafter"/>
</dbReference>
<evidence type="ECO:0000256" key="2">
    <source>
        <dbReference type="ARBA" id="ARBA00023125"/>
    </source>
</evidence>
<dbReference type="SUPFAM" id="SSF46689">
    <property type="entry name" value="Homeodomain-like"/>
    <property type="match status" value="1"/>
</dbReference>
<evidence type="ECO:0000256" key="4">
    <source>
        <dbReference type="PROSITE-ProRule" id="PRU00335"/>
    </source>
</evidence>
<evidence type="ECO:0000313" key="7">
    <source>
        <dbReference type="Proteomes" id="UP000184440"/>
    </source>
</evidence>
<dbReference type="InterPro" id="IPR009057">
    <property type="entry name" value="Homeodomain-like_sf"/>
</dbReference>
<protein>
    <submittedName>
        <fullName evidence="6">Transcriptional regulator, TetR family</fullName>
    </submittedName>
</protein>
<keyword evidence="3" id="KW-0804">Transcription</keyword>
<evidence type="ECO:0000256" key="1">
    <source>
        <dbReference type="ARBA" id="ARBA00023015"/>
    </source>
</evidence>
<dbReference type="PANTHER" id="PTHR30055">
    <property type="entry name" value="HTH-TYPE TRANSCRIPTIONAL REGULATOR RUTR"/>
    <property type="match status" value="1"/>
</dbReference>
<dbReference type="Proteomes" id="UP000184440">
    <property type="component" value="Unassembled WGS sequence"/>
</dbReference>
<dbReference type="Pfam" id="PF17754">
    <property type="entry name" value="TetR_C_14"/>
    <property type="match status" value="1"/>
</dbReference>
<evidence type="ECO:0000313" key="6">
    <source>
        <dbReference type="EMBL" id="SHN39707.1"/>
    </source>
</evidence>
<accession>A0A1M7R3Z3</accession>
<dbReference type="InterPro" id="IPR041347">
    <property type="entry name" value="MftR_C"/>
</dbReference>
<feature type="DNA-binding region" description="H-T-H motif" evidence="4">
    <location>
        <begin position="38"/>
        <end position="57"/>
    </location>
</feature>
<organism evidence="6 7">
    <name type="scientific">Cryptosporangium aurantiacum</name>
    <dbReference type="NCBI Taxonomy" id="134849"/>
    <lineage>
        <taxon>Bacteria</taxon>
        <taxon>Bacillati</taxon>
        <taxon>Actinomycetota</taxon>
        <taxon>Actinomycetes</taxon>
        <taxon>Cryptosporangiales</taxon>
        <taxon>Cryptosporangiaceae</taxon>
        <taxon>Cryptosporangium</taxon>
    </lineage>
</organism>
<dbReference type="PANTHER" id="PTHR30055:SF238">
    <property type="entry name" value="MYCOFACTOCIN BIOSYNTHESIS TRANSCRIPTIONAL REGULATOR MFTR-RELATED"/>
    <property type="match status" value="1"/>
</dbReference>
<name>A0A1M7R3Z3_9ACTN</name>
<dbReference type="Pfam" id="PF00440">
    <property type="entry name" value="TetR_N"/>
    <property type="match status" value="1"/>
</dbReference>
<evidence type="ECO:0000259" key="5">
    <source>
        <dbReference type="PROSITE" id="PS50977"/>
    </source>
</evidence>
<dbReference type="AlphaFoldDB" id="A0A1M7R3Z3"/>
<dbReference type="OrthoDB" id="956698at2"/>
<dbReference type="InterPro" id="IPR001647">
    <property type="entry name" value="HTH_TetR"/>
</dbReference>
<dbReference type="InterPro" id="IPR050109">
    <property type="entry name" value="HTH-type_TetR-like_transc_reg"/>
</dbReference>
<dbReference type="GO" id="GO:0000976">
    <property type="term" value="F:transcription cis-regulatory region binding"/>
    <property type="evidence" value="ECO:0007669"/>
    <property type="project" value="TreeGrafter"/>
</dbReference>
<feature type="domain" description="HTH tetR-type" evidence="5">
    <location>
        <begin position="15"/>
        <end position="75"/>
    </location>
</feature>
<reference evidence="6 7" key="1">
    <citation type="submission" date="2016-11" db="EMBL/GenBank/DDBJ databases">
        <authorList>
            <person name="Jaros S."/>
            <person name="Januszkiewicz K."/>
            <person name="Wedrychowicz H."/>
        </authorList>
    </citation>
    <scope>NUCLEOTIDE SEQUENCE [LARGE SCALE GENOMIC DNA]</scope>
    <source>
        <strain evidence="6 7">DSM 46144</strain>
    </source>
</reference>
<keyword evidence="7" id="KW-1185">Reference proteome</keyword>
<gene>
    <name evidence="6" type="ORF">SAMN05443668_106342</name>
</gene>